<keyword evidence="12" id="KW-0829">Tyrosine-protein kinase</keyword>
<dbReference type="GO" id="GO:0005524">
    <property type="term" value="F:ATP binding"/>
    <property type="evidence" value="ECO:0007669"/>
    <property type="project" value="UniProtKB-KW"/>
</dbReference>
<dbReference type="Gene3D" id="3.30.200.20">
    <property type="entry name" value="Phosphorylase Kinase, domain 1"/>
    <property type="match status" value="1"/>
</dbReference>
<evidence type="ECO:0000313" key="20">
    <source>
        <dbReference type="EMBL" id="VDI20017.1"/>
    </source>
</evidence>
<evidence type="ECO:0000256" key="11">
    <source>
        <dbReference type="ARBA" id="ARBA00023136"/>
    </source>
</evidence>
<evidence type="ECO:0000259" key="19">
    <source>
        <dbReference type="PROSITE" id="PS50814"/>
    </source>
</evidence>
<feature type="transmembrane region" description="Helical" evidence="16">
    <location>
        <begin position="666"/>
        <end position="690"/>
    </location>
</feature>
<dbReference type="InterPro" id="IPR011009">
    <property type="entry name" value="Kinase-like_dom_sf"/>
</dbReference>
<dbReference type="EMBL" id="UYJE01003538">
    <property type="protein sequence ID" value="VDI20017.1"/>
    <property type="molecule type" value="Genomic_DNA"/>
</dbReference>
<feature type="domain" description="WIF" evidence="19">
    <location>
        <begin position="479"/>
        <end position="611"/>
    </location>
</feature>
<dbReference type="InterPro" id="IPR008266">
    <property type="entry name" value="Tyr_kinase_AS"/>
</dbReference>
<dbReference type="InterPro" id="IPR003306">
    <property type="entry name" value="WIF"/>
</dbReference>
<dbReference type="GO" id="GO:0051897">
    <property type="term" value="P:positive regulation of phosphatidylinositol 3-kinase/protein kinase B signal transduction"/>
    <property type="evidence" value="ECO:0007669"/>
    <property type="project" value="TreeGrafter"/>
</dbReference>
<keyword evidence="7" id="KW-0547">Nucleotide-binding</keyword>
<feature type="signal peptide" evidence="17">
    <location>
        <begin position="1"/>
        <end position="21"/>
    </location>
</feature>
<dbReference type="Gene3D" id="1.10.510.10">
    <property type="entry name" value="Transferase(Phosphotransferase) domain 1"/>
    <property type="match status" value="1"/>
</dbReference>
<keyword evidence="21" id="KW-1185">Reference proteome</keyword>
<evidence type="ECO:0000256" key="17">
    <source>
        <dbReference type="SAM" id="SignalP"/>
    </source>
</evidence>
<dbReference type="GO" id="GO:0043235">
    <property type="term" value="C:receptor complex"/>
    <property type="evidence" value="ECO:0007669"/>
    <property type="project" value="TreeGrafter"/>
</dbReference>
<evidence type="ECO:0000256" key="3">
    <source>
        <dbReference type="ARBA" id="ARBA00022553"/>
    </source>
</evidence>
<feature type="region of interest" description="Disordered" evidence="15">
    <location>
        <begin position="333"/>
        <end position="361"/>
    </location>
</feature>
<accession>A0A8B6DH21</accession>
<keyword evidence="3" id="KW-0597">Phosphoprotein</keyword>
<evidence type="ECO:0000256" key="2">
    <source>
        <dbReference type="ARBA" id="ARBA00011902"/>
    </source>
</evidence>
<dbReference type="AlphaFoldDB" id="A0A8B6DH21"/>
<keyword evidence="10 16" id="KW-1133">Transmembrane helix</keyword>
<evidence type="ECO:0000256" key="4">
    <source>
        <dbReference type="ARBA" id="ARBA00022679"/>
    </source>
</evidence>
<gene>
    <name evidence="20" type="ORF">MGAL_10B044422</name>
</gene>
<keyword evidence="9" id="KW-0067">ATP-binding</keyword>
<name>A0A8B6DH21_MYTGA</name>
<evidence type="ECO:0000313" key="21">
    <source>
        <dbReference type="Proteomes" id="UP000596742"/>
    </source>
</evidence>
<sequence length="1050" mass="119190">MREFLLLPVILTFLQFRQSQSFSVQKRHTKSNSDLDNALEVLRRKRRRIDDSNIRTLYGDLASQYLPYDEYVPGGYNEEDVEKEDLADQYQLAKILNSYQDQYRDDTDNTNTQDQSSETETPTIEEIKEMFDEIDENDAKDKVERSDSKSDKKSDKISQQQMDELLSEAAKVPTDNTKSSVDDKSKGNTPEPVSPDELKDVFKDTKTQKQQNGRGNANVGSISQEYVNNNQGNSLQKKKKRMAKRDNNSEKEEETKDEMLLNLVQEVQELRGKVAKLQLVEYLEDKENDYLASALKAATLAQLGKAEPYLEDEYGDIQKALDIEETLQAIKEATEGSEEDEEEPVQEVTEKRSQPPFEDNLGVWYDEPVPGQEQGDAQQKLEDFVKQYRQRYDVEDENENDVEDENIVPGNMPVPVIPTTEDICPQLDLLTSNCEVASLLDIDDEARDLCNRHEVCYICGATASLVLGFLPKTNSHLNLFLDPKETLRLLGIKSSELYYVRNGIINNYALSFEMPINYDVKEIYFTWQSLRQTPAMLFSLRFNVSNSRAMSQPRANITSDGYVPNTLSVFKVEFPCTGKISGEVIVNMQLNISIFSASNLTVLNLVRRKMCLKDKVQQSFLDEGSVQVDTPKVFPTPPNISHAVHKGMSNTLDQPPSKETAMSTHVFYIAVGCACGVILLIALAVAVYYLNTQKNSSRGYNERIKYYDTNSSSQALTKQQSQSFIRPETPMDNSIKGSIRNFSCGPSPIPELCPPEPAEVLNEIAIGRERISLKEVLLEGTFGRIYEGILLSDDQNQFPVDQEIIVKTVTDQAREDQVQLFLSESCMMKSQVNTNIYPVIGSCIGDGLLPYIIYPNTTVGNLKKFLLQCRVSDTGSHCPMSTQQIVFMALQIIKGIQFLHRKRIIHKDIAARNCVIDGDCVIKITDNALARDLFPSEYNCLGDNENRPVKWLAVEAIVERRFSFPSDVWSFAVTVWEMLTLGQIPYAEIDPFEMAGYLREGYRIAQPMNCPDELFTVLSYCWNTNPDDRPKFSQLLICLQDFYTALGRYV</sequence>
<feature type="compositionally biased region" description="Basic and acidic residues" evidence="15">
    <location>
        <begin position="125"/>
        <end position="156"/>
    </location>
</feature>
<dbReference type="EC" id="2.7.10.1" evidence="2"/>
<proteinExistence type="predicted"/>
<dbReference type="OrthoDB" id="4062651at2759"/>
<evidence type="ECO:0000256" key="13">
    <source>
        <dbReference type="ARBA" id="ARBA00023170"/>
    </source>
</evidence>
<evidence type="ECO:0000256" key="8">
    <source>
        <dbReference type="ARBA" id="ARBA00022777"/>
    </source>
</evidence>
<keyword evidence="6 17" id="KW-0732">Signal</keyword>
<dbReference type="PROSITE" id="PS00109">
    <property type="entry name" value="PROTEIN_KINASE_TYR"/>
    <property type="match status" value="1"/>
</dbReference>
<organism evidence="20 21">
    <name type="scientific">Mytilus galloprovincialis</name>
    <name type="common">Mediterranean mussel</name>
    <dbReference type="NCBI Taxonomy" id="29158"/>
    <lineage>
        <taxon>Eukaryota</taxon>
        <taxon>Metazoa</taxon>
        <taxon>Spiralia</taxon>
        <taxon>Lophotrochozoa</taxon>
        <taxon>Mollusca</taxon>
        <taxon>Bivalvia</taxon>
        <taxon>Autobranchia</taxon>
        <taxon>Pteriomorphia</taxon>
        <taxon>Mytilida</taxon>
        <taxon>Mytiloidea</taxon>
        <taxon>Mytilidae</taxon>
        <taxon>Mytilinae</taxon>
        <taxon>Mytilus</taxon>
    </lineage>
</organism>
<dbReference type="SMART" id="SM00469">
    <property type="entry name" value="WIF"/>
    <property type="match status" value="1"/>
</dbReference>
<reference evidence="20" key="1">
    <citation type="submission" date="2018-11" db="EMBL/GenBank/DDBJ databases">
        <authorList>
            <person name="Alioto T."/>
            <person name="Alioto T."/>
        </authorList>
    </citation>
    <scope>NUCLEOTIDE SEQUENCE</scope>
</reference>
<evidence type="ECO:0000256" key="14">
    <source>
        <dbReference type="ARBA" id="ARBA00023180"/>
    </source>
</evidence>
<dbReference type="PRINTS" id="PR00109">
    <property type="entry name" value="TYRKINASE"/>
</dbReference>
<dbReference type="SUPFAM" id="SSF56112">
    <property type="entry name" value="Protein kinase-like (PK-like)"/>
    <property type="match status" value="1"/>
</dbReference>
<dbReference type="InterPro" id="IPR050122">
    <property type="entry name" value="RTK"/>
</dbReference>
<keyword evidence="4 20" id="KW-0808">Transferase</keyword>
<keyword evidence="11 16" id="KW-0472">Membrane</keyword>
<dbReference type="PANTHER" id="PTHR24416">
    <property type="entry name" value="TYROSINE-PROTEIN KINASE RECEPTOR"/>
    <property type="match status" value="1"/>
</dbReference>
<dbReference type="GO" id="GO:0010976">
    <property type="term" value="P:positive regulation of neuron projection development"/>
    <property type="evidence" value="ECO:0007669"/>
    <property type="project" value="TreeGrafter"/>
</dbReference>
<dbReference type="Gene3D" id="2.60.40.2170">
    <property type="entry name" value="Wnt, WIF domain"/>
    <property type="match status" value="1"/>
</dbReference>
<feature type="compositionally biased region" description="Acidic residues" evidence="15">
    <location>
        <begin position="335"/>
        <end position="345"/>
    </location>
</feature>
<keyword evidence="8 20" id="KW-0418">Kinase</keyword>
<evidence type="ECO:0000256" key="12">
    <source>
        <dbReference type="ARBA" id="ARBA00023137"/>
    </source>
</evidence>
<evidence type="ECO:0000256" key="15">
    <source>
        <dbReference type="SAM" id="MobiDB-lite"/>
    </source>
</evidence>
<keyword evidence="5 16" id="KW-0812">Transmembrane</keyword>
<dbReference type="Pfam" id="PF07714">
    <property type="entry name" value="PK_Tyr_Ser-Thr"/>
    <property type="match status" value="1"/>
</dbReference>
<dbReference type="InterPro" id="IPR000719">
    <property type="entry name" value="Prot_kinase_dom"/>
</dbReference>
<dbReference type="FunFam" id="1.10.510.10:FF:000165">
    <property type="entry name" value="Tyrosine-protein kinase RYK"/>
    <property type="match status" value="1"/>
</dbReference>
<dbReference type="PROSITE" id="PS50011">
    <property type="entry name" value="PROTEIN_KINASE_DOM"/>
    <property type="match status" value="1"/>
</dbReference>
<dbReference type="Proteomes" id="UP000596742">
    <property type="component" value="Unassembled WGS sequence"/>
</dbReference>
<comment type="caution">
    <text evidence="20">The sequence shown here is derived from an EMBL/GenBank/DDBJ whole genome shotgun (WGS) entry which is preliminary data.</text>
</comment>
<evidence type="ECO:0000256" key="9">
    <source>
        <dbReference type="ARBA" id="ARBA00022840"/>
    </source>
</evidence>
<dbReference type="InterPro" id="IPR001245">
    <property type="entry name" value="Ser-Thr/Tyr_kinase_cat_dom"/>
</dbReference>
<dbReference type="PROSITE" id="PS50814">
    <property type="entry name" value="WIF"/>
    <property type="match status" value="1"/>
</dbReference>
<feature type="compositionally biased region" description="Basic and acidic residues" evidence="15">
    <location>
        <begin position="244"/>
        <end position="257"/>
    </location>
</feature>
<feature type="compositionally biased region" description="Low complexity" evidence="15">
    <location>
        <begin position="109"/>
        <end position="124"/>
    </location>
</feature>
<feature type="compositionally biased region" description="Polar residues" evidence="15">
    <location>
        <begin position="208"/>
        <end position="235"/>
    </location>
</feature>
<evidence type="ECO:0000256" key="10">
    <source>
        <dbReference type="ARBA" id="ARBA00022989"/>
    </source>
</evidence>
<feature type="region of interest" description="Disordered" evidence="15">
    <location>
        <begin position="100"/>
        <end position="257"/>
    </location>
</feature>
<feature type="chain" id="PRO_5033050775" description="receptor protein-tyrosine kinase" evidence="17">
    <location>
        <begin position="22"/>
        <end position="1050"/>
    </location>
</feature>
<evidence type="ECO:0000256" key="5">
    <source>
        <dbReference type="ARBA" id="ARBA00022692"/>
    </source>
</evidence>
<evidence type="ECO:0000259" key="18">
    <source>
        <dbReference type="PROSITE" id="PS50011"/>
    </source>
</evidence>
<dbReference type="GO" id="GO:0004714">
    <property type="term" value="F:transmembrane receptor protein tyrosine kinase activity"/>
    <property type="evidence" value="ECO:0007669"/>
    <property type="project" value="UniProtKB-EC"/>
</dbReference>
<keyword evidence="14" id="KW-0325">Glycoprotein</keyword>
<keyword evidence="13 20" id="KW-0675">Receptor</keyword>
<dbReference type="GO" id="GO:0007169">
    <property type="term" value="P:cell surface receptor protein tyrosine kinase signaling pathway"/>
    <property type="evidence" value="ECO:0007669"/>
    <property type="project" value="TreeGrafter"/>
</dbReference>
<evidence type="ECO:0000256" key="6">
    <source>
        <dbReference type="ARBA" id="ARBA00022729"/>
    </source>
</evidence>
<dbReference type="GO" id="GO:0005886">
    <property type="term" value="C:plasma membrane"/>
    <property type="evidence" value="ECO:0007669"/>
    <property type="project" value="TreeGrafter"/>
</dbReference>
<comment type="subcellular location">
    <subcellularLocation>
        <location evidence="1">Membrane</location>
        <topology evidence="1">Single-pass membrane protein</topology>
    </subcellularLocation>
</comment>
<dbReference type="GO" id="GO:0007409">
    <property type="term" value="P:axonogenesis"/>
    <property type="evidence" value="ECO:0007669"/>
    <property type="project" value="TreeGrafter"/>
</dbReference>
<dbReference type="InterPro" id="IPR038677">
    <property type="entry name" value="WIF_sf"/>
</dbReference>
<feature type="domain" description="Protein kinase" evidence="18">
    <location>
        <begin position="771"/>
        <end position="1043"/>
    </location>
</feature>
<evidence type="ECO:0000256" key="1">
    <source>
        <dbReference type="ARBA" id="ARBA00004167"/>
    </source>
</evidence>
<feature type="compositionally biased region" description="Basic and acidic residues" evidence="15">
    <location>
        <begin position="196"/>
        <end position="207"/>
    </location>
</feature>
<evidence type="ECO:0000256" key="7">
    <source>
        <dbReference type="ARBA" id="ARBA00022741"/>
    </source>
</evidence>
<dbReference type="PANTHER" id="PTHR24416:SF349">
    <property type="entry name" value="TYROSINE-PROTEIN KINASE RYK"/>
    <property type="match status" value="1"/>
</dbReference>
<evidence type="ECO:0000256" key="16">
    <source>
        <dbReference type="SAM" id="Phobius"/>
    </source>
</evidence>
<dbReference type="Pfam" id="PF02019">
    <property type="entry name" value="WIF"/>
    <property type="match status" value="1"/>
</dbReference>
<protein>
    <recommendedName>
        <fullName evidence="2">receptor protein-tyrosine kinase</fullName>
        <ecNumber evidence="2">2.7.10.1</ecNumber>
    </recommendedName>
</protein>